<dbReference type="AlphaFoldDB" id="A0A9X3F4G5"/>
<evidence type="ECO:0000256" key="3">
    <source>
        <dbReference type="ARBA" id="ARBA00022741"/>
    </source>
</evidence>
<keyword evidence="5" id="KW-0067">ATP-binding</keyword>
<keyword evidence="2" id="KW-0808">Transferase</keyword>
<reference evidence="8" key="1">
    <citation type="submission" date="2022-11" db="EMBL/GenBank/DDBJ databases">
        <title>Minimal conservation of predation-associated metabolite biosynthetic gene clusters underscores biosynthetic potential of Myxococcota including descriptions for ten novel species: Archangium lansinium sp. nov., Myxococcus landrumus sp. nov., Nannocystis bai.</title>
        <authorList>
            <person name="Ahearne A."/>
            <person name="Stevens C."/>
            <person name="Phillips K."/>
        </authorList>
    </citation>
    <scope>NUCLEOTIDE SEQUENCE</scope>
    <source>
        <strain evidence="8">Na p29</strain>
    </source>
</reference>
<feature type="domain" description="Protein kinase" evidence="7">
    <location>
        <begin position="6"/>
        <end position="279"/>
    </location>
</feature>
<evidence type="ECO:0000256" key="2">
    <source>
        <dbReference type="ARBA" id="ARBA00022679"/>
    </source>
</evidence>
<gene>
    <name evidence="8" type="ORF">OV079_38760</name>
</gene>
<comment type="caution">
    <text evidence="8">The sequence shown here is derived from an EMBL/GenBank/DDBJ whole genome shotgun (WGS) entry which is preliminary data.</text>
</comment>
<accession>A0A9X3F4G5</accession>
<dbReference type="EC" id="2.7.11.1" evidence="1"/>
<evidence type="ECO:0000313" key="8">
    <source>
        <dbReference type="EMBL" id="MCY1011403.1"/>
    </source>
</evidence>
<dbReference type="CDD" id="cd14014">
    <property type="entry name" value="STKc_PknB_like"/>
    <property type="match status" value="1"/>
</dbReference>
<dbReference type="PROSITE" id="PS50011">
    <property type="entry name" value="PROTEIN_KINASE_DOM"/>
    <property type="match status" value="1"/>
</dbReference>
<feature type="region of interest" description="Disordered" evidence="6">
    <location>
        <begin position="306"/>
        <end position="326"/>
    </location>
</feature>
<feature type="compositionally biased region" description="Basic and acidic residues" evidence="6">
    <location>
        <begin position="637"/>
        <end position="648"/>
    </location>
</feature>
<dbReference type="GO" id="GO:0004674">
    <property type="term" value="F:protein serine/threonine kinase activity"/>
    <property type="evidence" value="ECO:0007669"/>
    <property type="project" value="UniProtKB-EC"/>
</dbReference>
<proteinExistence type="predicted"/>
<dbReference type="Gene3D" id="1.10.510.10">
    <property type="entry name" value="Transferase(Phosphotransferase) domain 1"/>
    <property type="match status" value="1"/>
</dbReference>
<evidence type="ECO:0000256" key="5">
    <source>
        <dbReference type="ARBA" id="ARBA00022840"/>
    </source>
</evidence>
<dbReference type="InterPro" id="IPR000719">
    <property type="entry name" value="Prot_kinase_dom"/>
</dbReference>
<name>A0A9X3F4G5_9BACT</name>
<dbReference type="GO" id="GO:0005524">
    <property type="term" value="F:ATP binding"/>
    <property type="evidence" value="ECO:0007669"/>
    <property type="project" value="UniProtKB-KW"/>
</dbReference>
<feature type="compositionally biased region" description="Basic and acidic residues" evidence="6">
    <location>
        <begin position="306"/>
        <end position="318"/>
    </location>
</feature>
<feature type="region of interest" description="Disordered" evidence="6">
    <location>
        <begin position="476"/>
        <end position="664"/>
    </location>
</feature>
<dbReference type="SUPFAM" id="SSF56112">
    <property type="entry name" value="Protein kinase-like (PK-like)"/>
    <property type="match status" value="1"/>
</dbReference>
<keyword evidence="9" id="KW-1185">Reference proteome</keyword>
<feature type="compositionally biased region" description="Low complexity" evidence="6">
    <location>
        <begin position="476"/>
        <end position="485"/>
    </location>
</feature>
<evidence type="ECO:0000256" key="6">
    <source>
        <dbReference type="SAM" id="MobiDB-lite"/>
    </source>
</evidence>
<evidence type="ECO:0000313" key="9">
    <source>
        <dbReference type="Proteomes" id="UP001150924"/>
    </source>
</evidence>
<dbReference type="Pfam" id="PF00069">
    <property type="entry name" value="Pkinase"/>
    <property type="match status" value="1"/>
</dbReference>
<evidence type="ECO:0000256" key="1">
    <source>
        <dbReference type="ARBA" id="ARBA00012513"/>
    </source>
</evidence>
<dbReference type="Gene3D" id="3.30.200.20">
    <property type="entry name" value="Phosphorylase Kinase, domain 1"/>
    <property type="match status" value="1"/>
</dbReference>
<feature type="region of interest" description="Disordered" evidence="6">
    <location>
        <begin position="364"/>
        <end position="464"/>
    </location>
</feature>
<feature type="compositionally biased region" description="Basic and acidic residues" evidence="6">
    <location>
        <begin position="501"/>
        <end position="514"/>
    </location>
</feature>
<dbReference type="PANTHER" id="PTHR43671:SF13">
    <property type="entry name" value="SERINE_THREONINE-PROTEIN KINASE NEK2"/>
    <property type="match status" value="1"/>
</dbReference>
<dbReference type="PANTHER" id="PTHR43671">
    <property type="entry name" value="SERINE/THREONINE-PROTEIN KINASE NEK"/>
    <property type="match status" value="1"/>
</dbReference>
<evidence type="ECO:0000259" key="7">
    <source>
        <dbReference type="PROSITE" id="PS50011"/>
    </source>
</evidence>
<feature type="compositionally biased region" description="Basic residues" evidence="6">
    <location>
        <begin position="594"/>
        <end position="607"/>
    </location>
</feature>
<feature type="compositionally biased region" description="Basic and acidic residues" evidence="6">
    <location>
        <begin position="536"/>
        <end position="547"/>
    </location>
</feature>
<dbReference type="Proteomes" id="UP001150924">
    <property type="component" value="Unassembled WGS sequence"/>
</dbReference>
<organism evidence="8 9">
    <name type="scientific">Nannocystis pusilla</name>
    <dbReference type="NCBI Taxonomy" id="889268"/>
    <lineage>
        <taxon>Bacteria</taxon>
        <taxon>Pseudomonadati</taxon>
        <taxon>Myxococcota</taxon>
        <taxon>Polyangia</taxon>
        <taxon>Nannocystales</taxon>
        <taxon>Nannocystaceae</taxon>
        <taxon>Nannocystis</taxon>
    </lineage>
</organism>
<feature type="compositionally biased region" description="Pro residues" evidence="6">
    <location>
        <begin position="433"/>
        <end position="445"/>
    </location>
</feature>
<feature type="compositionally biased region" description="Basic residues" evidence="6">
    <location>
        <begin position="649"/>
        <end position="664"/>
    </location>
</feature>
<keyword evidence="3" id="KW-0547">Nucleotide-binding</keyword>
<dbReference type="EMBL" id="JAPNKE010000002">
    <property type="protein sequence ID" value="MCY1011403.1"/>
    <property type="molecule type" value="Genomic_DNA"/>
</dbReference>
<sequence length="664" mass="74297">MTSQRYRPLFKLDAGGMAEVYVAEAESMAGFKKKVAIKRILPGLIKDQRFVRMFLDEARLSLRLAHANIVSVFDIGESDSTYFIVMDFVHGINMKTLLEHQVKRGGPMPVALTVFILNEVLKGLSYAHRLTDSETGRPLGIIHRDISPPNILISWNGEIKLTDFGLAKATTQLESTDPGVVKGKYSYLSPEAARAEEIDARADLYAAGILGFEMLTGRRLFRGKNDYETIALVRAGEVPSIRQYNPNVPEDLEHVLFKALHKDISQRYQTADDFAEALLGFLFTHRLKVSARDLIDFCRPVREEQEAERRQAETKAQQERSPGGNNLIINLINEEMLHFRSLGQEEKKEASAGAQPVVAIGEPKALDPSQPLDVDVFTPAPGGVTPNRLALSPTPTEPLPDKNEPSLVDQLGLSKDSPRPKTSPSAADKLPKRPPPGNRTIPPDPRTARPRSPPTRARAARRGSSCCCCCWSAAAWSPSWSSPDLSARHDRAAPRHPAPGRPDRVRPPGGDADRRRGRRPARVDLAGRGPARRRRGDRDRLRHVDPGRHRHPRDRGRLAHHRRRARHRRPQGHPPRLHDRRRLPDRHGLDRPRQRGRRAVVVRRRRHPDPAGQGGALGRDGDGQPVPRGPPAHRQGPRVDRVRLDGLRQARRRVPGRTVRVTRA</sequence>
<dbReference type="InterPro" id="IPR050660">
    <property type="entry name" value="NEK_Ser/Thr_kinase"/>
</dbReference>
<keyword evidence="4 8" id="KW-0418">Kinase</keyword>
<feature type="compositionally biased region" description="Basic residues" evidence="6">
    <location>
        <begin position="548"/>
        <end position="571"/>
    </location>
</feature>
<protein>
    <recommendedName>
        <fullName evidence="1">non-specific serine/threonine protein kinase</fullName>
        <ecNumber evidence="1">2.7.11.1</ecNumber>
    </recommendedName>
</protein>
<evidence type="ECO:0000256" key="4">
    <source>
        <dbReference type="ARBA" id="ARBA00022777"/>
    </source>
</evidence>
<dbReference type="InterPro" id="IPR011009">
    <property type="entry name" value="Kinase-like_dom_sf"/>
</dbReference>